<name>A0ABU2G6W4_9EURY</name>
<dbReference type="RefSeq" id="WP_310930539.1">
    <property type="nucleotide sequence ID" value="NZ_JAMQOQ010000006.1"/>
</dbReference>
<sequence length="50" mass="6206">MDAFEYEEIQYVRGDRVGKMKDRAAMDEYLHPHDDRIERKYRENVFRLNV</sequence>
<reference evidence="1 2" key="1">
    <citation type="submission" date="2022-06" db="EMBL/GenBank/DDBJ databases">
        <title>Halogeometricum sp. a new haloarchaeum isolate from saline soil.</title>
        <authorList>
            <person name="Strakova D."/>
            <person name="Galisteo C."/>
            <person name="Sanchez-Porro C."/>
            <person name="Ventosa A."/>
        </authorList>
    </citation>
    <scope>NUCLEOTIDE SEQUENCE [LARGE SCALE GENOMIC DNA]</scope>
    <source>
        <strain evidence="2">S3BR25-2</strain>
    </source>
</reference>
<comment type="caution">
    <text evidence="1">The sequence shown here is derived from an EMBL/GenBank/DDBJ whole genome shotgun (WGS) entry which is preliminary data.</text>
</comment>
<accession>A0ABU2G6W4</accession>
<organism evidence="1 2">
    <name type="scientific">Halogeometricum luteum</name>
    <dbReference type="NCBI Taxonomy" id="2950537"/>
    <lineage>
        <taxon>Archaea</taxon>
        <taxon>Methanobacteriati</taxon>
        <taxon>Methanobacteriota</taxon>
        <taxon>Stenosarchaea group</taxon>
        <taxon>Halobacteria</taxon>
        <taxon>Halobacteriales</taxon>
        <taxon>Haloferacaceae</taxon>
        <taxon>Halogeometricum</taxon>
    </lineage>
</organism>
<dbReference type="EMBL" id="JAMQOQ010000006">
    <property type="protein sequence ID" value="MDS0296532.1"/>
    <property type="molecule type" value="Genomic_DNA"/>
</dbReference>
<protein>
    <submittedName>
        <fullName evidence="1">Uncharacterized protein</fullName>
    </submittedName>
</protein>
<evidence type="ECO:0000313" key="2">
    <source>
        <dbReference type="Proteomes" id="UP001254813"/>
    </source>
</evidence>
<keyword evidence="2" id="KW-1185">Reference proteome</keyword>
<proteinExistence type="predicted"/>
<evidence type="ECO:0000313" key="1">
    <source>
        <dbReference type="EMBL" id="MDS0296532.1"/>
    </source>
</evidence>
<gene>
    <name evidence="1" type="ORF">NDI79_20370</name>
</gene>
<dbReference type="Proteomes" id="UP001254813">
    <property type="component" value="Unassembled WGS sequence"/>
</dbReference>